<feature type="compositionally biased region" description="Basic and acidic residues" evidence="1">
    <location>
        <begin position="175"/>
        <end position="192"/>
    </location>
</feature>
<evidence type="ECO:0000256" key="1">
    <source>
        <dbReference type="SAM" id="MobiDB-lite"/>
    </source>
</evidence>
<organism evidence="2 3">
    <name type="scientific">Stachybotrys elegans</name>
    <dbReference type="NCBI Taxonomy" id="80388"/>
    <lineage>
        <taxon>Eukaryota</taxon>
        <taxon>Fungi</taxon>
        <taxon>Dikarya</taxon>
        <taxon>Ascomycota</taxon>
        <taxon>Pezizomycotina</taxon>
        <taxon>Sordariomycetes</taxon>
        <taxon>Hypocreomycetidae</taxon>
        <taxon>Hypocreales</taxon>
        <taxon>Stachybotryaceae</taxon>
        <taxon>Stachybotrys</taxon>
    </lineage>
</organism>
<dbReference type="GO" id="GO:0006360">
    <property type="term" value="P:transcription by RNA polymerase I"/>
    <property type="evidence" value="ECO:0007669"/>
    <property type="project" value="InterPro"/>
</dbReference>
<dbReference type="OrthoDB" id="2565191at2759"/>
<dbReference type="PANTHER" id="PTHR28054">
    <property type="entry name" value="RNA POLYMERASE I-SPECIFIC TRANSCRIPTION INITIATION FACTOR RRN10"/>
    <property type="match status" value="1"/>
</dbReference>
<dbReference type="PANTHER" id="PTHR28054:SF1">
    <property type="entry name" value="RNA POLYMERASE I-SPECIFIC TRANSCRIPTION INITIATION FACTOR RRN10"/>
    <property type="match status" value="1"/>
</dbReference>
<keyword evidence="3" id="KW-1185">Reference proteome</keyword>
<feature type="compositionally biased region" description="Acidic residues" evidence="1">
    <location>
        <begin position="1"/>
        <end position="13"/>
    </location>
</feature>
<proteinExistence type="predicted"/>
<feature type="region of interest" description="Disordered" evidence="1">
    <location>
        <begin position="166"/>
        <end position="209"/>
    </location>
</feature>
<reference evidence="2" key="1">
    <citation type="journal article" date="2021" name="Nat. Commun.">
        <title>Genetic determinants of endophytism in the Arabidopsis root mycobiome.</title>
        <authorList>
            <person name="Mesny F."/>
            <person name="Miyauchi S."/>
            <person name="Thiergart T."/>
            <person name="Pickel B."/>
            <person name="Atanasova L."/>
            <person name="Karlsson M."/>
            <person name="Huettel B."/>
            <person name="Barry K.W."/>
            <person name="Haridas S."/>
            <person name="Chen C."/>
            <person name="Bauer D."/>
            <person name="Andreopoulos W."/>
            <person name="Pangilinan J."/>
            <person name="LaButti K."/>
            <person name="Riley R."/>
            <person name="Lipzen A."/>
            <person name="Clum A."/>
            <person name="Drula E."/>
            <person name="Henrissat B."/>
            <person name="Kohler A."/>
            <person name="Grigoriev I.V."/>
            <person name="Martin F.M."/>
            <person name="Hacquard S."/>
        </authorList>
    </citation>
    <scope>NUCLEOTIDE SEQUENCE</scope>
    <source>
        <strain evidence="2">MPI-CAGE-CH-0235</strain>
    </source>
</reference>
<name>A0A8K0WW29_9HYPO</name>
<dbReference type="AlphaFoldDB" id="A0A8K0WW29"/>
<feature type="region of interest" description="Disordered" evidence="1">
    <location>
        <begin position="1"/>
        <end position="21"/>
    </location>
</feature>
<dbReference type="EMBL" id="JAGPNK010000002">
    <property type="protein sequence ID" value="KAH7326072.1"/>
    <property type="molecule type" value="Genomic_DNA"/>
</dbReference>
<dbReference type="Proteomes" id="UP000813444">
    <property type="component" value="Unassembled WGS sequence"/>
</dbReference>
<protein>
    <submittedName>
        <fullName evidence="2">Uncharacterized protein</fullName>
    </submittedName>
</protein>
<gene>
    <name evidence="2" type="ORF">B0I35DRAFT_405374</name>
</gene>
<evidence type="ECO:0000313" key="2">
    <source>
        <dbReference type="EMBL" id="KAH7326072.1"/>
    </source>
</evidence>
<evidence type="ECO:0000313" key="3">
    <source>
        <dbReference type="Proteomes" id="UP000813444"/>
    </source>
</evidence>
<comment type="caution">
    <text evidence="2">The sequence shown here is derived from an EMBL/GenBank/DDBJ whole genome shotgun (WGS) entry which is preliminary data.</text>
</comment>
<dbReference type="InterPro" id="IPR022793">
    <property type="entry name" value="Rrn10"/>
</dbReference>
<sequence>MDTYEVDVSEGTDSEVVSSDADEFHGRRQATLYDAVAGRVSHQSSRQVARPKTAYGNAHILQHSARQFPHAPDEVLFRRTAAPIRYAEHDVYQAFDRYITDAGRHALPDSDLLKAIHGYSSKFYESTRHDRGGMKSKMDETALLALGILLEEAGREVLGRRGDLVFTEVPAASPRAEEPDAPVERAEPDGGRERKRRRMDAPNDEDAAT</sequence>
<accession>A0A8K0WW29</accession>